<dbReference type="InterPro" id="IPR032692">
    <property type="entry name" value="YccS_N"/>
</dbReference>
<accession>A0A1P9WUU7</accession>
<dbReference type="EMBL" id="CP014263">
    <property type="protein sequence ID" value="AQG79166.1"/>
    <property type="molecule type" value="Genomic_DNA"/>
</dbReference>
<dbReference type="InterPro" id="IPR049453">
    <property type="entry name" value="Memb_transporter_dom"/>
</dbReference>
<evidence type="ECO:0000256" key="3">
    <source>
        <dbReference type="ARBA" id="ARBA00022692"/>
    </source>
</evidence>
<feature type="domain" description="Integral membrane protein YccS N-terminal" evidence="8">
    <location>
        <begin position="72"/>
        <end position="347"/>
    </location>
</feature>
<evidence type="ECO:0000256" key="7">
    <source>
        <dbReference type="SAM" id="Phobius"/>
    </source>
</evidence>
<dbReference type="PANTHER" id="PTHR30509">
    <property type="entry name" value="P-HYDROXYBENZOIC ACID EFFLUX PUMP SUBUNIT-RELATED"/>
    <property type="match status" value="1"/>
</dbReference>
<keyword evidence="4 7" id="KW-1133">Transmembrane helix</keyword>
<protein>
    <submittedName>
        <fullName evidence="10">Uncharacterized protein</fullName>
    </submittedName>
</protein>
<evidence type="ECO:0000256" key="5">
    <source>
        <dbReference type="ARBA" id="ARBA00023136"/>
    </source>
</evidence>
<feature type="transmembrane region" description="Helical" evidence="7">
    <location>
        <begin position="68"/>
        <end position="86"/>
    </location>
</feature>
<dbReference type="AlphaFoldDB" id="A0A1P9WUU7"/>
<dbReference type="PANTHER" id="PTHR30509:SF8">
    <property type="entry name" value="INNER MEMBRANE PROTEIN YCCS"/>
    <property type="match status" value="1"/>
</dbReference>
<feature type="transmembrane region" description="Helical" evidence="7">
    <location>
        <begin position="143"/>
        <end position="162"/>
    </location>
</feature>
<dbReference type="OrthoDB" id="8670769at2"/>
<dbReference type="Proteomes" id="UP000187941">
    <property type="component" value="Chromosome"/>
</dbReference>
<evidence type="ECO:0000256" key="4">
    <source>
        <dbReference type="ARBA" id="ARBA00022989"/>
    </source>
</evidence>
<dbReference type="KEGG" id="smon:AWR27_07415"/>
<dbReference type="GO" id="GO:0005886">
    <property type="term" value="C:plasma membrane"/>
    <property type="evidence" value="ECO:0007669"/>
    <property type="project" value="UniProtKB-SubCell"/>
</dbReference>
<dbReference type="Pfam" id="PF13515">
    <property type="entry name" value="FUSC_2"/>
    <property type="match status" value="1"/>
</dbReference>
<feature type="transmembrane region" description="Helical" evidence="7">
    <location>
        <begin position="484"/>
        <end position="507"/>
    </location>
</feature>
<evidence type="ECO:0000259" key="9">
    <source>
        <dbReference type="Pfam" id="PF13515"/>
    </source>
</evidence>
<feature type="domain" description="Integral membrane bound transporter" evidence="9">
    <location>
        <begin position="408"/>
        <end position="525"/>
    </location>
</feature>
<dbReference type="Pfam" id="PF12805">
    <property type="entry name" value="FUSC-like"/>
    <property type="match status" value="1"/>
</dbReference>
<evidence type="ECO:0000313" key="10">
    <source>
        <dbReference type="EMBL" id="AQG79166.1"/>
    </source>
</evidence>
<gene>
    <name evidence="10" type="ORF">AWR27_07415</name>
</gene>
<evidence type="ECO:0000256" key="1">
    <source>
        <dbReference type="ARBA" id="ARBA00004651"/>
    </source>
</evidence>
<feature type="transmembrane region" description="Helical" evidence="7">
    <location>
        <begin position="92"/>
        <end position="109"/>
    </location>
</feature>
<organism evidence="10 11">
    <name type="scientific">Spirosoma montaniterrae</name>
    <dbReference type="NCBI Taxonomy" id="1178516"/>
    <lineage>
        <taxon>Bacteria</taxon>
        <taxon>Pseudomonadati</taxon>
        <taxon>Bacteroidota</taxon>
        <taxon>Cytophagia</taxon>
        <taxon>Cytophagales</taxon>
        <taxon>Cytophagaceae</taxon>
        <taxon>Spirosoma</taxon>
    </lineage>
</organism>
<name>A0A1P9WUU7_9BACT</name>
<keyword evidence="2" id="KW-1003">Cell membrane</keyword>
<dbReference type="RefSeq" id="WP_077130608.1">
    <property type="nucleotide sequence ID" value="NZ_CP014263.1"/>
</dbReference>
<evidence type="ECO:0000313" key="11">
    <source>
        <dbReference type="Proteomes" id="UP000187941"/>
    </source>
</evidence>
<comment type="subcellular location">
    <subcellularLocation>
        <location evidence="1">Cell membrane</location>
        <topology evidence="1">Multi-pass membrane protein</topology>
    </subcellularLocation>
</comment>
<reference evidence="10 11" key="1">
    <citation type="submission" date="2016-01" db="EMBL/GenBank/DDBJ databases">
        <authorList>
            <person name="Oliw E.H."/>
        </authorList>
    </citation>
    <scope>NUCLEOTIDE SEQUENCE [LARGE SCALE GENOMIC DNA]</scope>
    <source>
        <strain evidence="10 11">DY10</strain>
    </source>
</reference>
<keyword evidence="5 7" id="KW-0472">Membrane</keyword>
<dbReference type="STRING" id="1178516.AWR27_07415"/>
<proteinExistence type="inferred from homology"/>
<sequence>MDRRVRQVGYFLSGQYFSAGLRITLSILLPALVFSQFDQLSTGITLSIGALSVTLADAPGPVQHRRNGMAIAALAGFLMTLITGFARLNDLTLGFVIGIASFFFSMFTLYGPRATSVGTGALLVMVLMMDRDMDGPAILRESGLVLAGGVWYAAISILSATLRPYRPAQQALSLCIHEIARFMAIKADFYRANTDINDDYRRLLAQQVVVSEQQNAVRELLFKSDQYLAEADPTGQRLVLTFSEMVDFYEQVVAMYYDYSDIRQRFGQSGVLDAVAHLIQQIADELDHLGLTVQTIVPNRQPPDFAQPLADLKRQIDALDNSEGPTLVLRKVLISLRNLNQRLQRIRANWSAPTENLTAGNRLEYGRFVSHQAIDWQSFRDNLTFDSSTFRFSLRMALALLLGYVVTKLMPSGHHSYWVLLTILVILKPAYSLTRQRNRERIIGTVVGGIIGVLILLFVQNSVALLVLMVLFMLGTYSALRINYIVMVICVTPFVLILTTFLGVSFISAAGERLLDTLLGGLIALSAGYALFPRWESDQLITPMRDVLAANLHYMTQLYNRLSGSYLTVLDYKLARKEVYVSSANLASAFQRMTSEPKHTQRNEKEVYEFVVLTHILSANVATLLTGLPPGQPRPYPAPLLRPVRRGLVLLAEAQRKLDPAFNKHRLWEQSTAAPTTAAAPLTTDESAMLEQLTFIQQVCADISAVTITKGLMLPPSGGGYSP</sequence>
<feature type="transmembrane region" description="Helical" evidence="7">
    <location>
        <begin position="514"/>
        <end position="532"/>
    </location>
</feature>
<evidence type="ECO:0000256" key="2">
    <source>
        <dbReference type="ARBA" id="ARBA00022475"/>
    </source>
</evidence>
<evidence type="ECO:0000259" key="8">
    <source>
        <dbReference type="Pfam" id="PF12805"/>
    </source>
</evidence>
<evidence type="ECO:0000256" key="6">
    <source>
        <dbReference type="ARBA" id="ARBA00043993"/>
    </source>
</evidence>
<feature type="transmembrane region" description="Helical" evidence="7">
    <location>
        <begin position="416"/>
        <end position="434"/>
    </location>
</feature>
<feature type="transmembrane region" description="Helical" evidence="7">
    <location>
        <begin position="12"/>
        <end position="34"/>
    </location>
</feature>
<keyword evidence="3 7" id="KW-0812">Transmembrane</keyword>
<feature type="transmembrane region" description="Helical" evidence="7">
    <location>
        <begin position="446"/>
        <end position="472"/>
    </location>
</feature>
<feature type="transmembrane region" description="Helical" evidence="7">
    <location>
        <begin position="392"/>
        <end position="410"/>
    </location>
</feature>
<keyword evidence="11" id="KW-1185">Reference proteome</keyword>
<comment type="similarity">
    <text evidence="6">Belongs to the YccS/YhfK family.</text>
</comment>